<dbReference type="Proteomes" id="UP000500826">
    <property type="component" value="Chromosome"/>
</dbReference>
<dbReference type="InterPro" id="IPR052898">
    <property type="entry name" value="ACAD10-like"/>
</dbReference>
<dbReference type="PRINTS" id="PR00413">
    <property type="entry name" value="HADHALOGNASE"/>
</dbReference>
<dbReference type="Gene3D" id="3.40.50.1000">
    <property type="entry name" value="HAD superfamily/HAD-like"/>
    <property type="match status" value="1"/>
</dbReference>
<dbReference type="NCBIfam" id="TIGR01509">
    <property type="entry name" value="HAD-SF-IA-v3"/>
    <property type="match status" value="1"/>
</dbReference>
<dbReference type="Pfam" id="PF00702">
    <property type="entry name" value="Hydrolase"/>
    <property type="match status" value="1"/>
</dbReference>
<accession>A0ABX6P5X4</accession>
<reference evidence="1 2" key="2">
    <citation type="submission" date="2020-05" db="EMBL/GenBank/DDBJ databases">
        <authorList>
            <person name="Khan S.A."/>
            <person name="Jeon C.O."/>
            <person name="Chun B.H."/>
        </authorList>
    </citation>
    <scope>NUCLEOTIDE SEQUENCE [LARGE SCALE GENOMIC DNA]</scope>
    <source>
        <strain evidence="1 2">H242</strain>
    </source>
</reference>
<dbReference type="InterPro" id="IPR036412">
    <property type="entry name" value="HAD-like_sf"/>
</dbReference>
<sequence>MRDDVLRHGATTPRGLLLDFGAVISVSLFERHRDTEETLGLPRDSLRWMGPLAPETDALWQAMQRDEISEREYWARRARELGEAVGEPGWDMLAMLTRVRHTDPNAVVRPGMKRLIRRAHALGIRVSILSNELELFYGKEFLARMDVLRDIDGIVDASHTKILKPDPRAYAMAIDMMRMKPHEILFVDDQFRNIAGGVKAGLQVHYFDLRDVPGQLAAIEARLDPSDKGPLT</sequence>
<evidence type="ECO:0000313" key="2">
    <source>
        <dbReference type="Proteomes" id="UP000500826"/>
    </source>
</evidence>
<dbReference type="GO" id="GO:0016787">
    <property type="term" value="F:hydrolase activity"/>
    <property type="evidence" value="ECO:0007669"/>
    <property type="project" value="UniProtKB-KW"/>
</dbReference>
<dbReference type="PANTHER" id="PTHR47829">
    <property type="entry name" value="HYDROLASE, PUTATIVE (AFU_ORTHOLOGUE AFUA_1G12880)-RELATED"/>
    <property type="match status" value="1"/>
</dbReference>
<organism evidence="1 2">
    <name type="scientific">Ramlibacter terrae</name>
    <dbReference type="NCBI Taxonomy" id="2732511"/>
    <lineage>
        <taxon>Bacteria</taxon>
        <taxon>Pseudomonadati</taxon>
        <taxon>Pseudomonadota</taxon>
        <taxon>Betaproteobacteria</taxon>
        <taxon>Burkholderiales</taxon>
        <taxon>Comamonadaceae</taxon>
        <taxon>Ramlibacter</taxon>
    </lineage>
</organism>
<dbReference type="InterPro" id="IPR006439">
    <property type="entry name" value="HAD-SF_hydro_IA"/>
</dbReference>
<keyword evidence="2" id="KW-1185">Reference proteome</keyword>
<dbReference type="EMBL" id="CP053418">
    <property type="protein sequence ID" value="QJW84770.1"/>
    <property type="molecule type" value="Genomic_DNA"/>
</dbReference>
<name>A0ABX6P5X4_9BURK</name>
<evidence type="ECO:0000313" key="1">
    <source>
        <dbReference type="EMBL" id="QJW84770.1"/>
    </source>
</evidence>
<proteinExistence type="predicted"/>
<dbReference type="InterPro" id="IPR023214">
    <property type="entry name" value="HAD_sf"/>
</dbReference>
<gene>
    <name evidence="1" type="ORF">HK414_17250</name>
</gene>
<keyword evidence="1" id="KW-0378">Hydrolase</keyword>
<dbReference type="SUPFAM" id="SSF56784">
    <property type="entry name" value="HAD-like"/>
    <property type="match status" value="1"/>
</dbReference>
<dbReference type="PANTHER" id="PTHR47829:SF1">
    <property type="entry name" value="HAD FAMILY PHOSPHATASE"/>
    <property type="match status" value="1"/>
</dbReference>
<protein>
    <submittedName>
        <fullName evidence="1">HAD-IA family hydrolase</fullName>
    </submittedName>
</protein>
<reference evidence="1 2" key="1">
    <citation type="submission" date="2020-05" db="EMBL/GenBank/DDBJ databases">
        <title>Ramlibacter rhizophilus sp. nov., isolated from rhizosphere soil of national flower Mugunghwa from South Korea.</title>
        <authorList>
            <person name="Zheng-Fei Y."/>
            <person name="Huan T."/>
        </authorList>
    </citation>
    <scope>NUCLEOTIDE SEQUENCE [LARGE SCALE GENOMIC DNA]</scope>
    <source>
        <strain evidence="1 2">H242</strain>
    </source>
</reference>